<gene>
    <name evidence="7" type="ORF">OXX778_LOCUS2160</name>
</gene>
<evidence type="ECO:0000256" key="4">
    <source>
        <dbReference type="ARBA" id="ARBA00041833"/>
    </source>
</evidence>
<dbReference type="CDD" id="cd02440">
    <property type="entry name" value="AdoMet_MTases"/>
    <property type="match status" value="1"/>
</dbReference>
<comment type="caution">
    <text evidence="7">The sequence shown here is derived from an EMBL/GenBank/DDBJ whole genome shotgun (WGS) entry which is preliminary data.</text>
</comment>
<reference evidence="7" key="1">
    <citation type="submission" date="2021-02" db="EMBL/GenBank/DDBJ databases">
        <authorList>
            <person name="Nowell W R."/>
        </authorList>
    </citation>
    <scope>NUCLEOTIDE SEQUENCE</scope>
    <source>
        <strain evidence="7">Ploen Becks lab</strain>
    </source>
</reference>
<dbReference type="Gene3D" id="3.40.50.150">
    <property type="entry name" value="Vaccinia Virus protein VP39"/>
    <property type="match status" value="1"/>
</dbReference>
<dbReference type="PANTHER" id="PTHR13090:SF1">
    <property type="entry name" value="ARGININE-HYDROXYLASE NDUFAF5, MITOCHONDRIAL"/>
    <property type="match status" value="1"/>
</dbReference>
<dbReference type="SUPFAM" id="SSF53335">
    <property type="entry name" value="S-adenosyl-L-methionine-dependent methyltransferases"/>
    <property type="match status" value="1"/>
</dbReference>
<dbReference type="Pfam" id="PF08241">
    <property type="entry name" value="Methyltransf_11"/>
    <property type="match status" value="1"/>
</dbReference>
<dbReference type="OrthoDB" id="16816at2759"/>
<dbReference type="PANTHER" id="PTHR13090">
    <property type="entry name" value="ARGININE-HYDROXYLASE NDUFAF5, MITOCHONDRIAL"/>
    <property type="match status" value="1"/>
</dbReference>
<name>A0A813MFR6_9BILA</name>
<dbReference type="InterPro" id="IPR029063">
    <property type="entry name" value="SAM-dependent_MTases_sf"/>
</dbReference>
<dbReference type="GO" id="GO:0032259">
    <property type="term" value="P:methylation"/>
    <property type="evidence" value="ECO:0007669"/>
    <property type="project" value="UniProtKB-KW"/>
</dbReference>
<evidence type="ECO:0000313" key="8">
    <source>
        <dbReference type="Proteomes" id="UP000663879"/>
    </source>
</evidence>
<keyword evidence="8" id="KW-1185">Reference proteome</keyword>
<evidence type="ECO:0000259" key="6">
    <source>
        <dbReference type="Pfam" id="PF08241"/>
    </source>
</evidence>
<dbReference type="GO" id="GO:0008757">
    <property type="term" value="F:S-adenosylmethionine-dependent methyltransferase activity"/>
    <property type="evidence" value="ECO:0007669"/>
    <property type="project" value="InterPro"/>
</dbReference>
<evidence type="ECO:0000313" key="7">
    <source>
        <dbReference type="EMBL" id="CAF0721073.1"/>
    </source>
</evidence>
<evidence type="ECO:0000256" key="5">
    <source>
        <dbReference type="ARBA" id="ARBA00042549"/>
    </source>
</evidence>
<dbReference type="Proteomes" id="UP000663879">
    <property type="component" value="Unassembled WGS sequence"/>
</dbReference>
<keyword evidence="2" id="KW-0808">Transferase</keyword>
<evidence type="ECO:0000256" key="2">
    <source>
        <dbReference type="ARBA" id="ARBA00022679"/>
    </source>
</evidence>
<organism evidence="7 8">
    <name type="scientific">Brachionus calyciflorus</name>
    <dbReference type="NCBI Taxonomy" id="104777"/>
    <lineage>
        <taxon>Eukaryota</taxon>
        <taxon>Metazoa</taxon>
        <taxon>Spiralia</taxon>
        <taxon>Gnathifera</taxon>
        <taxon>Rotifera</taxon>
        <taxon>Eurotatoria</taxon>
        <taxon>Monogononta</taxon>
        <taxon>Pseudotrocha</taxon>
        <taxon>Ploima</taxon>
        <taxon>Brachionidae</taxon>
        <taxon>Brachionus</taxon>
    </lineage>
</organism>
<evidence type="ECO:0000256" key="1">
    <source>
        <dbReference type="ARBA" id="ARBA00022603"/>
    </source>
</evidence>
<keyword evidence="1" id="KW-0489">Methyltransferase</keyword>
<proteinExistence type="predicted"/>
<accession>A0A813MFR6</accession>
<dbReference type="AlphaFoldDB" id="A0A813MFR6"/>
<dbReference type="GO" id="GO:0032981">
    <property type="term" value="P:mitochondrial respiratory chain complex I assembly"/>
    <property type="evidence" value="ECO:0007669"/>
    <property type="project" value="TreeGrafter"/>
</dbReference>
<dbReference type="GO" id="GO:0005739">
    <property type="term" value="C:mitochondrion"/>
    <property type="evidence" value="ECO:0007669"/>
    <property type="project" value="TreeGrafter"/>
</dbReference>
<dbReference type="InterPro" id="IPR013216">
    <property type="entry name" value="Methyltransf_11"/>
</dbReference>
<evidence type="ECO:0000256" key="3">
    <source>
        <dbReference type="ARBA" id="ARBA00040937"/>
    </source>
</evidence>
<protein>
    <recommendedName>
        <fullName evidence="3">Arginine-hydroxylase NDUFAF5, mitochondrial</fullName>
    </recommendedName>
    <alternativeName>
        <fullName evidence="4">NADH dehydrogenase [ubiquinone] 1 alpha subcomplex assembly factor 5</fullName>
    </alternativeName>
    <alternativeName>
        <fullName evidence="5">Putative methyltransferase NDUFAF5</fullName>
    </alternativeName>
</protein>
<sequence>MVLKLIKPVNKINIIKNSIKRDFNISNILAAKNRPIPSNLNIFDRETKKLQRNRTAYDPNYKDYEYIKSEVGYRVADRVFDIKRNFNSIIDLGCQRGYVSKNLTKETVKKVYMLEMSDKMLEQAEIPEEGIEVEKRVFDEEDDLPFENESIDLIISSLNLHWVNNLPKIFKESIRVLKKDCAIIGAMFAGDTLFELRVSLQLAELERKGGITPRVSPFTTPQDIGGLLTSSGFTLLTMDFDEIQISYPSIFELMYDLKGMGESNSLLKRQHNLSPDLLIAAQSIYKEMYGNEDGSLPATYQILYFIAWKPHESQAKPAKRGSANVSFKDLPKVLENKKDQE</sequence>
<dbReference type="InterPro" id="IPR050602">
    <property type="entry name" value="Malonyl-ACP_OMT"/>
</dbReference>
<feature type="domain" description="Methyltransferase type 11" evidence="6">
    <location>
        <begin position="91"/>
        <end position="182"/>
    </location>
</feature>
<dbReference type="EMBL" id="CAJNOC010000161">
    <property type="protein sequence ID" value="CAF0721073.1"/>
    <property type="molecule type" value="Genomic_DNA"/>
</dbReference>